<keyword evidence="2" id="KW-1185">Reference proteome</keyword>
<dbReference type="EMBL" id="JACCBN010000001">
    <property type="protein sequence ID" value="NYD36687.1"/>
    <property type="molecule type" value="Genomic_DNA"/>
</dbReference>
<name>A0A7Y9DWB2_9PSEU</name>
<organism evidence="1 2">
    <name type="scientific">Actinomycetospora corticicola</name>
    <dbReference type="NCBI Taxonomy" id="663602"/>
    <lineage>
        <taxon>Bacteria</taxon>
        <taxon>Bacillati</taxon>
        <taxon>Actinomycetota</taxon>
        <taxon>Actinomycetes</taxon>
        <taxon>Pseudonocardiales</taxon>
        <taxon>Pseudonocardiaceae</taxon>
        <taxon>Actinomycetospora</taxon>
    </lineage>
</organism>
<gene>
    <name evidence="1" type="ORF">BJ983_002789</name>
</gene>
<dbReference type="RefSeq" id="WP_179794326.1">
    <property type="nucleotide sequence ID" value="NZ_BAABHP010000021.1"/>
</dbReference>
<proteinExistence type="predicted"/>
<accession>A0A7Y9DWB2</accession>
<evidence type="ECO:0000313" key="1">
    <source>
        <dbReference type="EMBL" id="NYD36687.1"/>
    </source>
</evidence>
<protein>
    <submittedName>
        <fullName evidence="1">Uncharacterized protein</fullName>
    </submittedName>
</protein>
<reference evidence="1 2" key="1">
    <citation type="submission" date="2020-07" db="EMBL/GenBank/DDBJ databases">
        <title>Sequencing the genomes of 1000 actinobacteria strains.</title>
        <authorList>
            <person name="Klenk H.-P."/>
        </authorList>
    </citation>
    <scope>NUCLEOTIDE SEQUENCE [LARGE SCALE GENOMIC DNA]</scope>
    <source>
        <strain evidence="1 2">DSM 45772</strain>
    </source>
</reference>
<evidence type="ECO:0000313" key="2">
    <source>
        <dbReference type="Proteomes" id="UP000535890"/>
    </source>
</evidence>
<dbReference type="AlphaFoldDB" id="A0A7Y9DWB2"/>
<comment type="caution">
    <text evidence="1">The sequence shown here is derived from an EMBL/GenBank/DDBJ whole genome shotgun (WGS) entry which is preliminary data.</text>
</comment>
<sequence length="110" mass="10982">MTVVACGVEACPHAAASPHDCDDELRAAIRATPHGVLVRSGCLQGCSTATSSAGATVLVQPCDVHRRPTGPALVVGPLHEPADVAECCAWLRAGAPAPAPSHLVCGVLAG</sequence>
<dbReference type="Proteomes" id="UP000535890">
    <property type="component" value="Unassembled WGS sequence"/>
</dbReference>